<name>A0A7K8R8V6_9PASS</name>
<dbReference type="Gene3D" id="2.40.10.10">
    <property type="entry name" value="Trypsin-like serine proteases"/>
    <property type="match status" value="1"/>
</dbReference>
<dbReference type="PANTHER" id="PTHR24253:SF170">
    <property type="entry name" value="PEPTIDASE S1 DOMAIN-CONTAINING PROTEIN"/>
    <property type="match status" value="1"/>
</dbReference>
<feature type="non-terminal residue" evidence="3">
    <location>
        <position position="1"/>
    </location>
</feature>
<protein>
    <submittedName>
        <fullName evidence="3">POLS2 protein</fullName>
    </submittedName>
</protein>
<dbReference type="GO" id="GO:0004252">
    <property type="term" value="F:serine-type endopeptidase activity"/>
    <property type="evidence" value="ECO:0007669"/>
    <property type="project" value="InterPro"/>
</dbReference>
<reference evidence="3 4" key="1">
    <citation type="submission" date="2019-09" db="EMBL/GenBank/DDBJ databases">
        <title>Bird 10,000 Genomes (B10K) Project - Family phase.</title>
        <authorList>
            <person name="Zhang G."/>
        </authorList>
    </citation>
    <scope>NUCLEOTIDE SEQUENCE [LARGE SCALE GENOMIC DNA]</scope>
    <source>
        <strain evidence="3">B10K-CU-031-20</strain>
    </source>
</reference>
<sequence>ELPVAELVVHPNFQGVRGGHDLALARLDPPATLGPNVGTVCLPRPQHPFPFGTLCWVTGWGNVAENGQLGGFGGALGGGS</sequence>
<dbReference type="GO" id="GO:0006508">
    <property type="term" value="P:proteolysis"/>
    <property type="evidence" value="ECO:0007669"/>
    <property type="project" value="InterPro"/>
</dbReference>
<dbReference type="EMBL" id="VWYW01005891">
    <property type="protein sequence ID" value="NXF14309.1"/>
    <property type="molecule type" value="Genomic_DNA"/>
</dbReference>
<dbReference type="InterPro" id="IPR043504">
    <property type="entry name" value="Peptidase_S1_PA_chymotrypsin"/>
</dbReference>
<dbReference type="SUPFAM" id="SSF50494">
    <property type="entry name" value="Trypsin-like serine proteases"/>
    <property type="match status" value="1"/>
</dbReference>
<dbReference type="PANTHER" id="PTHR24253">
    <property type="entry name" value="TRANSMEMBRANE PROTEASE SERINE"/>
    <property type="match status" value="1"/>
</dbReference>
<keyword evidence="1" id="KW-1015">Disulfide bond</keyword>
<evidence type="ECO:0000259" key="2">
    <source>
        <dbReference type="Pfam" id="PF00089"/>
    </source>
</evidence>
<keyword evidence="4" id="KW-1185">Reference proteome</keyword>
<evidence type="ECO:0000256" key="1">
    <source>
        <dbReference type="ARBA" id="ARBA00023157"/>
    </source>
</evidence>
<evidence type="ECO:0000313" key="4">
    <source>
        <dbReference type="Proteomes" id="UP000567624"/>
    </source>
</evidence>
<feature type="non-terminal residue" evidence="3">
    <location>
        <position position="80"/>
    </location>
</feature>
<gene>
    <name evidence="3" type="primary">Prss36</name>
    <name evidence="3" type="ORF">SMICAP_R15462</name>
</gene>
<dbReference type="Pfam" id="PF00089">
    <property type="entry name" value="Trypsin"/>
    <property type="match status" value="1"/>
</dbReference>
<comment type="caution">
    <text evidence="3">The sequence shown here is derived from an EMBL/GenBank/DDBJ whole genome shotgun (WGS) entry which is preliminary data.</text>
</comment>
<dbReference type="AlphaFoldDB" id="A0A7K8R8V6"/>
<organism evidence="3 4">
    <name type="scientific">Smithornis capensis</name>
    <dbReference type="NCBI Taxonomy" id="363769"/>
    <lineage>
        <taxon>Eukaryota</taxon>
        <taxon>Metazoa</taxon>
        <taxon>Chordata</taxon>
        <taxon>Craniata</taxon>
        <taxon>Vertebrata</taxon>
        <taxon>Euteleostomi</taxon>
        <taxon>Archelosauria</taxon>
        <taxon>Archosauria</taxon>
        <taxon>Dinosauria</taxon>
        <taxon>Saurischia</taxon>
        <taxon>Theropoda</taxon>
        <taxon>Coelurosauria</taxon>
        <taxon>Aves</taxon>
        <taxon>Neognathae</taxon>
        <taxon>Neoaves</taxon>
        <taxon>Telluraves</taxon>
        <taxon>Australaves</taxon>
        <taxon>Passeriformes</taxon>
        <taxon>Eurylaimidae</taxon>
        <taxon>Smithornis</taxon>
    </lineage>
</organism>
<evidence type="ECO:0000313" key="3">
    <source>
        <dbReference type="EMBL" id="NXF14309.1"/>
    </source>
</evidence>
<accession>A0A7K8R8V6</accession>
<dbReference type="InterPro" id="IPR001254">
    <property type="entry name" value="Trypsin_dom"/>
</dbReference>
<feature type="domain" description="Peptidase S1" evidence="2">
    <location>
        <begin position="2"/>
        <end position="67"/>
    </location>
</feature>
<dbReference type="Proteomes" id="UP000567624">
    <property type="component" value="Unassembled WGS sequence"/>
</dbReference>
<dbReference type="InterPro" id="IPR009003">
    <property type="entry name" value="Peptidase_S1_PA"/>
</dbReference>
<proteinExistence type="predicted"/>